<evidence type="ECO:0000256" key="1">
    <source>
        <dbReference type="ARBA" id="ARBA00023015"/>
    </source>
</evidence>
<evidence type="ECO:0000256" key="4">
    <source>
        <dbReference type="PROSITE-ProRule" id="PRU00335"/>
    </source>
</evidence>
<keyword evidence="2 4" id="KW-0238">DNA-binding</keyword>
<dbReference type="InterPro" id="IPR009057">
    <property type="entry name" value="Homeodomain-like_sf"/>
</dbReference>
<dbReference type="Pfam" id="PF00440">
    <property type="entry name" value="TetR_N"/>
    <property type="match status" value="1"/>
</dbReference>
<evidence type="ECO:0000256" key="2">
    <source>
        <dbReference type="ARBA" id="ARBA00023125"/>
    </source>
</evidence>
<proteinExistence type="predicted"/>
<organism evidence="6 7">
    <name type="scientific">Marinobacterium aestuarii</name>
    <dbReference type="NCBI Taxonomy" id="1821621"/>
    <lineage>
        <taxon>Bacteria</taxon>
        <taxon>Pseudomonadati</taxon>
        <taxon>Pseudomonadota</taxon>
        <taxon>Gammaproteobacteria</taxon>
        <taxon>Oceanospirillales</taxon>
        <taxon>Oceanospirillaceae</taxon>
        <taxon>Marinobacterium</taxon>
    </lineage>
</organism>
<feature type="domain" description="HTH tetR-type" evidence="5">
    <location>
        <begin position="5"/>
        <end position="65"/>
    </location>
</feature>
<keyword evidence="1" id="KW-0805">Transcription regulation</keyword>
<reference evidence="6 7" key="2">
    <citation type="journal article" date="2018" name="Int. J. Syst. Evol. Microbiol.">
        <title>Marinobacterium aestuarii sp. nov., a benzene-degrading marine bacterium isolated from estuary sediment.</title>
        <authorList>
            <person name="Bae S.S."/>
            <person name="Jung J."/>
            <person name="Chung D."/>
            <person name="Baek K."/>
        </authorList>
    </citation>
    <scope>NUCLEOTIDE SEQUENCE [LARGE SCALE GENOMIC DNA]</scope>
    <source>
        <strain evidence="6 7">ST58-10</strain>
    </source>
</reference>
<dbReference type="InterPro" id="IPR011075">
    <property type="entry name" value="TetR_C"/>
</dbReference>
<dbReference type="RefSeq" id="WP_067384737.1">
    <property type="nucleotide sequence ID" value="NZ_CP015839.1"/>
</dbReference>
<sequence>MTDQSTVRQHILDAARPVILHKGFTAAGLSEILRCAAVPKGSFYHYFKSKELFGEAMLEAYFSDYLARLDGLLTDTGEPAAQRLMGYWSLWMETQLAEDPVGKCLAVKLSGEVSDLSEAMRCALHKGTSRIVERLSRCIEEGRIDGSVSSSLSSNQLAEALYQMWLGATLLTKVRRDDSALKTAMHSTRAALGLAACRT</sequence>
<evidence type="ECO:0000256" key="3">
    <source>
        <dbReference type="ARBA" id="ARBA00023163"/>
    </source>
</evidence>
<reference evidence="7" key="1">
    <citation type="submission" date="2016-05" db="EMBL/GenBank/DDBJ databases">
        <authorList>
            <person name="Baek K."/>
            <person name="Yang S.-J."/>
        </authorList>
    </citation>
    <scope>NUCLEOTIDE SEQUENCE [LARGE SCALE GENOMIC DNA]</scope>
    <source>
        <strain evidence="7">ST58-10</strain>
    </source>
</reference>
<dbReference type="GO" id="GO:0003677">
    <property type="term" value="F:DNA binding"/>
    <property type="evidence" value="ECO:0007669"/>
    <property type="project" value="UniProtKB-UniRule"/>
</dbReference>
<dbReference type="SUPFAM" id="SSF46689">
    <property type="entry name" value="Homeodomain-like"/>
    <property type="match status" value="1"/>
</dbReference>
<protein>
    <submittedName>
        <fullName evidence="6">TetR family transcriptional regulator</fullName>
    </submittedName>
</protein>
<dbReference type="PANTHER" id="PTHR47506:SF6">
    <property type="entry name" value="HTH-TYPE TRANSCRIPTIONAL REPRESSOR NEMR"/>
    <property type="match status" value="1"/>
</dbReference>
<dbReference type="InterPro" id="IPR001647">
    <property type="entry name" value="HTH_TetR"/>
</dbReference>
<keyword evidence="3" id="KW-0804">Transcription</keyword>
<evidence type="ECO:0000259" key="5">
    <source>
        <dbReference type="PROSITE" id="PS50977"/>
    </source>
</evidence>
<evidence type="ECO:0000313" key="7">
    <source>
        <dbReference type="Proteomes" id="UP000078070"/>
    </source>
</evidence>
<dbReference type="InterPro" id="IPR036271">
    <property type="entry name" value="Tet_transcr_reg_TetR-rel_C_sf"/>
</dbReference>
<gene>
    <name evidence="6" type="ORF">A8C75_16160</name>
</gene>
<dbReference type="Gene3D" id="1.10.357.10">
    <property type="entry name" value="Tetracycline Repressor, domain 2"/>
    <property type="match status" value="1"/>
</dbReference>
<dbReference type="EMBL" id="CP015839">
    <property type="protein sequence ID" value="ANG63858.1"/>
    <property type="molecule type" value="Genomic_DNA"/>
</dbReference>
<name>A0A1A9F1V4_9GAMM</name>
<dbReference type="STRING" id="1821621.A8C75_16160"/>
<dbReference type="PANTHER" id="PTHR47506">
    <property type="entry name" value="TRANSCRIPTIONAL REGULATORY PROTEIN"/>
    <property type="match status" value="1"/>
</dbReference>
<dbReference type="SUPFAM" id="SSF48498">
    <property type="entry name" value="Tetracyclin repressor-like, C-terminal domain"/>
    <property type="match status" value="1"/>
</dbReference>
<keyword evidence="7" id="KW-1185">Reference proteome</keyword>
<dbReference type="OrthoDB" id="4541465at2"/>
<dbReference type="AlphaFoldDB" id="A0A1A9F1V4"/>
<dbReference type="PROSITE" id="PS50977">
    <property type="entry name" value="HTH_TETR_2"/>
    <property type="match status" value="1"/>
</dbReference>
<accession>A0A1A9F1V4</accession>
<dbReference type="Proteomes" id="UP000078070">
    <property type="component" value="Chromosome"/>
</dbReference>
<evidence type="ECO:0000313" key="6">
    <source>
        <dbReference type="EMBL" id="ANG63858.1"/>
    </source>
</evidence>
<dbReference type="Pfam" id="PF16925">
    <property type="entry name" value="TetR_C_13"/>
    <property type="match status" value="1"/>
</dbReference>
<feature type="DNA-binding region" description="H-T-H motif" evidence="4">
    <location>
        <begin position="28"/>
        <end position="47"/>
    </location>
</feature>
<dbReference type="PRINTS" id="PR00455">
    <property type="entry name" value="HTHTETR"/>
</dbReference>
<dbReference type="KEGG" id="mars:A8C75_16160"/>